<dbReference type="SUPFAM" id="SSF53756">
    <property type="entry name" value="UDP-Glycosyltransferase/glycogen phosphorylase"/>
    <property type="match status" value="1"/>
</dbReference>
<dbReference type="InterPro" id="IPR035595">
    <property type="entry name" value="UDP_glycos_trans_CS"/>
</dbReference>
<reference evidence="10" key="1">
    <citation type="journal article" date="2004" name="Nature">
        <title>Genome duplication in the teleost fish Tetraodon nigroviridis reveals the early vertebrate proto-karyotype.</title>
        <authorList>
            <person name="Jaillon O."/>
            <person name="Aury J.-M."/>
            <person name="Brunet F."/>
            <person name="Petit J.-L."/>
            <person name="Stange-Thomann N."/>
            <person name="Mauceli E."/>
            <person name="Bouneau L."/>
            <person name="Fischer C."/>
            <person name="Ozouf-Costaz C."/>
            <person name="Bernot A."/>
            <person name="Nicaud S."/>
            <person name="Jaffe D."/>
            <person name="Fisher S."/>
            <person name="Lutfalla G."/>
            <person name="Dossat C."/>
            <person name="Segurens B."/>
            <person name="Dasilva C."/>
            <person name="Salanoubat M."/>
            <person name="Levy M."/>
            <person name="Boudet N."/>
            <person name="Castellano S."/>
            <person name="Anthouard V."/>
            <person name="Jubin C."/>
            <person name="Castelli V."/>
            <person name="Katinka M."/>
            <person name="Vacherie B."/>
            <person name="Biemont C."/>
            <person name="Skalli Z."/>
            <person name="Cattolico L."/>
            <person name="Poulain J."/>
            <person name="De Berardinis V."/>
            <person name="Cruaud C."/>
            <person name="Duprat S."/>
            <person name="Brottier P."/>
            <person name="Coutanceau J.-P."/>
            <person name="Gouzy J."/>
            <person name="Parra G."/>
            <person name="Lardier G."/>
            <person name="Chapple C."/>
            <person name="McKernan K.J."/>
            <person name="McEwan P."/>
            <person name="Bosak S."/>
            <person name="Kellis M."/>
            <person name="Volff J.-N."/>
            <person name="Guigo R."/>
            <person name="Zody M.C."/>
            <person name="Mesirov J."/>
            <person name="Lindblad-Toh K."/>
            <person name="Birren B."/>
            <person name="Nusbaum C."/>
            <person name="Kahn D."/>
            <person name="Robinson-Rechavi M."/>
            <person name="Laudet V."/>
            <person name="Schachter V."/>
            <person name="Quetier F."/>
            <person name="Saurin W."/>
            <person name="Scarpelli C."/>
            <person name="Wincker P."/>
            <person name="Lander E.S."/>
            <person name="Weissenbach J."/>
            <person name="Roest Crollius H."/>
        </authorList>
    </citation>
    <scope>NUCLEOTIDE SEQUENCE [LARGE SCALE GENOMIC DNA]</scope>
</reference>
<comment type="similarity">
    <text evidence="1 7">Belongs to the UDP-glycosyltransferase family.</text>
</comment>
<dbReference type="Gene3D" id="3.40.50.2000">
    <property type="entry name" value="Glycogen Phosphorylase B"/>
    <property type="match status" value="2"/>
</dbReference>
<dbReference type="FunFam" id="3.40.50.2000:FF:000001">
    <property type="entry name" value="UDP-glucuronosyltransferase"/>
    <property type="match status" value="1"/>
</dbReference>
<dbReference type="GO" id="GO:0016020">
    <property type="term" value="C:membrane"/>
    <property type="evidence" value="ECO:0007669"/>
    <property type="project" value="UniProtKB-SubCell"/>
</dbReference>
<keyword evidence="6 8" id="KW-0472">Membrane</keyword>
<dbReference type="InterPro" id="IPR002213">
    <property type="entry name" value="UDP_glucos_trans"/>
</dbReference>
<dbReference type="PROSITE" id="PS00375">
    <property type="entry name" value="UDPGT"/>
    <property type="match status" value="1"/>
</dbReference>
<reference evidence="9" key="2">
    <citation type="submission" date="2025-08" db="UniProtKB">
        <authorList>
            <consortium name="Ensembl"/>
        </authorList>
    </citation>
    <scope>IDENTIFICATION</scope>
</reference>
<evidence type="ECO:0000256" key="8">
    <source>
        <dbReference type="RuleBase" id="RU362059"/>
    </source>
</evidence>
<evidence type="ECO:0000256" key="4">
    <source>
        <dbReference type="ARBA" id="ARBA00022692"/>
    </source>
</evidence>
<evidence type="ECO:0000256" key="7">
    <source>
        <dbReference type="RuleBase" id="RU003718"/>
    </source>
</evidence>
<dbReference type="PANTHER" id="PTHR48043:SF162">
    <property type="entry name" value="UDP GLUCURONOSYLTRANSFERASE 2 FAMILY, POLYPEPTIDE A1 PRECURSOR-RELATED"/>
    <property type="match status" value="1"/>
</dbReference>
<proteinExistence type="inferred from homology"/>
<protein>
    <recommendedName>
        <fullName evidence="8">UDP-glucuronosyltransferase</fullName>
        <ecNumber evidence="8">2.4.1.17</ecNumber>
    </recommendedName>
</protein>
<comment type="catalytic activity">
    <reaction evidence="8">
        <text>glucuronate acceptor + UDP-alpha-D-glucuronate = acceptor beta-D-glucuronoside + UDP + H(+)</text>
        <dbReference type="Rhea" id="RHEA:21032"/>
        <dbReference type="ChEBI" id="CHEBI:15378"/>
        <dbReference type="ChEBI" id="CHEBI:58052"/>
        <dbReference type="ChEBI" id="CHEBI:58223"/>
        <dbReference type="ChEBI" id="CHEBI:132367"/>
        <dbReference type="ChEBI" id="CHEBI:132368"/>
        <dbReference type="EC" id="2.4.1.17"/>
    </reaction>
</comment>
<keyword evidence="8" id="KW-0732">Signal</keyword>
<dbReference type="AlphaFoldDB" id="H3C0H2"/>
<sequence>FLVNMLGMKTCSVFLVLLCVSTSAFGGHVLVFPGEYSHWLNIRTIVDELVRRNHSVTLLVADASPSVNYNNSLDAAKFNFLVYKVPFSRSEFHQLTENLVHFSMYEYHAASYLERFRKMHAWTQAFLGYGLKQCESMLRNKQLMATLRDAAFHAVLLDPMAMCGDLVADVLGLPLIISLRFSFGAVLERHCGHVPAPPSYVPPPPLPYSDRMSFTERLVSVLTYAFTSAVTKLVWSWTLDGFYSEIKGSPSTMCETLGRADIWLMRNFWDMETPRPTLPNFKHVGGLHCKPAAPLPEDLEAFVQSSGEAGVVVVTFGSMVTNLTSERAEVFAAAFGRLPQKVVWRYRGEPPKALSANTKLLKWIPQNDLLGHPKTRAFVTHGGANGLYEALFHAVPLVGIPLFGDQPDNLARLVRLGIAVSLDFNHLTSDQLTEALDTVITQGSYRASMRRLSRIHRDQPATPLDTAVYWVEFVMRHGGAHLRPASHHLNWFQYHSMDVAGALLLLLLAAAVLCRAGVRCLLRGCRRQRRPKRD</sequence>
<dbReference type="GO" id="GO:0015020">
    <property type="term" value="F:glucuronosyltransferase activity"/>
    <property type="evidence" value="ECO:0007669"/>
    <property type="project" value="UniProtKB-EC"/>
</dbReference>
<feature type="chain" id="PRO_5005134186" description="UDP-glucuronosyltransferase" evidence="8">
    <location>
        <begin position="27"/>
        <end position="534"/>
    </location>
</feature>
<dbReference type="CDD" id="cd03784">
    <property type="entry name" value="GT1_Gtf-like"/>
    <property type="match status" value="1"/>
</dbReference>
<dbReference type="InParanoid" id="H3C0H2"/>
<dbReference type="InterPro" id="IPR050271">
    <property type="entry name" value="UDP-glycosyltransferase"/>
</dbReference>
<keyword evidence="2 7" id="KW-0328">Glycosyltransferase</keyword>
<keyword evidence="10" id="KW-1185">Reference proteome</keyword>
<dbReference type="GeneTree" id="ENSGT00940000153212"/>
<dbReference type="STRING" id="99883.ENSTNIP00000001738"/>
<keyword evidence="3 7" id="KW-0808">Transferase</keyword>
<organism evidence="9 10">
    <name type="scientific">Tetraodon nigroviridis</name>
    <name type="common">Spotted green pufferfish</name>
    <name type="synonym">Chelonodon nigroviridis</name>
    <dbReference type="NCBI Taxonomy" id="99883"/>
    <lineage>
        <taxon>Eukaryota</taxon>
        <taxon>Metazoa</taxon>
        <taxon>Chordata</taxon>
        <taxon>Craniata</taxon>
        <taxon>Vertebrata</taxon>
        <taxon>Euteleostomi</taxon>
        <taxon>Actinopterygii</taxon>
        <taxon>Neopterygii</taxon>
        <taxon>Teleostei</taxon>
        <taxon>Neoteleostei</taxon>
        <taxon>Acanthomorphata</taxon>
        <taxon>Eupercaria</taxon>
        <taxon>Tetraodontiformes</taxon>
        <taxon>Tetradontoidea</taxon>
        <taxon>Tetraodontidae</taxon>
        <taxon>Tetraodon</taxon>
    </lineage>
</organism>
<evidence type="ECO:0000256" key="1">
    <source>
        <dbReference type="ARBA" id="ARBA00009995"/>
    </source>
</evidence>
<evidence type="ECO:0000256" key="6">
    <source>
        <dbReference type="ARBA" id="ARBA00023136"/>
    </source>
</evidence>
<comment type="subcellular location">
    <subcellularLocation>
        <location evidence="8">Membrane</location>
        <topology evidence="8">Single-pass membrane protein</topology>
    </subcellularLocation>
</comment>
<dbReference type="Pfam" id="PF00201">
    <property type="entry name" value="UDPGT"/>
    <property type="match status" value="1"/>
</dbReference>
<dbReference type="Proteomes" id="UP000007303">
    <property type="component" value="Unassembled WGS sequence"/>
</dbReference>
<feature type="signal peptide" evidence="8">
    <location>
        <begin position="1"/>
        <end position="26"/>
    </location>
</feature>
<evidence type="ECO:0000256" key="5">
    <source>
        <dbReference type="ARBA" id="ARBA00022989"/>
    </source>
</evidence>
<dbReference type="Ensembl" id="ENSTNIT00000001314.1">
    <property type="protein sequence ID" value="ENSTNIP00000001738.1"/>
    <property type="gene ID" value="ENSTNIG00000013244.1"/>
</dbReference>
<dbReference type="EC" id="2.4.1.17" evidence="8"/>
<reference evidence="9" key="3">
    <citation type="submission" date="2025-09" db="UniProtKB">
        <authorList>
            <consortium name="Ensembl"/>
        </authorList>
    </citation>
    <scope>IDENTIFICATION</scope>
</reference>
<keyword evidence="5 8" id="KW-1133">Transmembrane helix</keyword>
<dbReference type="OMA" id="FWDLETP"/>
<keyword evidence="4 8" id="KW-0812">Transmembrane</keyword>
<name>H3C0H2_TETNG</name>
<evidence type="ECO:0000313" key="10">
    <source>
        <dbReference type="Proteomes" id="UP000007303"/>
    </source>
</evidence>
<evidence type="ECO:0000256" key="3">
    <source>
        <dbReference type="ARBA" id="ARBA00022679"/>
    </source>
</evidence>
<evidence type="ECO:0000313" key="9">
    <source>
        <dbReference type="Ensembl" id="ENSTNIP00000001738.1"/>
    </source>
</evidence>
<dbReference type="FunCoup" id="H3C0H2">
    <property type="interactions" value="110"/>
</dbReference>
<evidence type="ECO:0000256" key="2">
    <source>
        <dbReference type="ARBA" id="ARBA00022676"/>
    </source>
</evidence>
<accession>H3C0H2</accession>
<dbReference type="PANTHER" id="PTHR48043">
    <property type="entry name" value="EG:EG0003.4 PROTEIN-RELATED"/>
    <property type="match status" value="1"/>
</dbReference>
<feature type="transmembrane region" description="Helical" evidence="8">
    <location>
        <begin position="499"/>
        <end position="522"/>
    </location>
</feature>